<evidence type="ECO:0000313" key="3">
    <source>
        <dbReference type="Proteomes" id="UP001558613"/>
    </source>
</evidence>
<accession>A0ABR3MES0</accession>
<feature type="compositionally biased region" description="Polar residues" evidence="1">
    <location>
        <begin position="135"/>
        <end position="151"/>
    </location>
</feature>
<evidence type="ECO:0000256" key="1">
    <source>
        <dbReference type="SAM" id="MobiDB-lite"/>
    </source>
</evidence>
<gene>
    <name evidence="2" type="ORF">QQF64_006342</name>
</gene>
<name>A0ABR3MES0_9TELE</name>
<dbReference type="EMBL" id="JAYMGO010000013">
    <property type="protein sequence ID" value="KAL1263603.1"/>
    <property type="molecule type" value="Genomic_DNA"/>
</dbReference>
<protein>
    <submittedName>
        <fullName evidence="2">Uncharacterized protein</fullName>
    </submittedName>
</protein>
<proteinExistence type="predicted"/>
<sequence>MQEAYEIATKNMKKAAARGQSNYNKKAWSSVLEPGDHVLVRNLSERGGPGKLRAYWEKQTYVVKGRKGEDGPVYVIVPLDGAGKERVLHRNLPLPCPYLVDEQKTADVSLGRKEVHRNRSKHKAQPQRNSHRDSTCSSSEEFNLWVPTQRSGMDLDPRAAEFHPRRGKRNREPEKEPDIEEIAGEPGSLLDLERHSEESDEQVLGDFQGDQDLEEGSTGEVEHEEGDFASKAIRRTSARNRRPKNLYTYDTLSEPTLRPVNCSVCGEDADVVTCCIQPQLYPLY</sequence>
<comment type="caution">
    <text evidence="2">The sequence shown here is derived from an EMBL/GenBank/DDBJ whole genome shotgun (WGS) entry which is preliminary data.</text>
</comment>
<feature type="region of interest" description="Disordered" evidence="1">
    <location>
        <begin position="109"/>
        <end position="189"/>
    </location>
</feature>
<feature type="compositionally biased region" description="Basic residues" evidence="1">
    <location>
        <begin position="114"/>
        <end position="125"/>
    </location>
</feature>
<feature type="compositionally biased region" description="Basic and acidic residues" evidence="1">
    <location>
        <begin position="153"/>
        <end position="176"/>
    </location>
</feature>
<keyword evidence="3" id="KW-1185">Reference proteome</keyword>
<organism evidence="2 3">
    <name type="scientific">Cirrhinus molitorella</name>
    <name type="common">mud carp</name>
    <dbReference type="NCBI Taxonomy" id="172907"/>
    <lineage>
        <taxon>Eukaryota</taxon>
        <taxon>Metazoa</taxon>
        <taxon>Chordata</taxon>
        <taxon>Craniata</taxon>
        <taxon>Vertebrata</taxon>
        <taxon>Euteleostomi</taxon>
        <taxon>Actinopterygii</taxon>
        <taxon>Neopterygii</taxon>
        <taxon>Teleostei</taxon>
        <taxon>Ostariophysi</taxon>
        <taxon>Cypriniformes</taxon>
        <taxon>Cyprinidae</taxon>
        <taxon>Labeoninae</taxon>
        <taxon>Labeonini</taxon>
        <taxon>Cirrhinus</taxon>
    </lineage>
</organism>
<reference evidence="2 3" key="1">
    <citation type="submission" date="2023-09" db="EMBL/GenBank/DDBJ databases">
        <authorList>
            <person name="Wang M."/>
        </authorList>
    </citation>
    <scope>NUCLEOTIDE SEQUENCE [LARGE SCALE GENOMIC DNA]</scope>
    <source>
        <strain evidence="2">GT-2023</strain>
        <tissue evidence="2">Liver</tissue>
    </source>
</reference>
<evidence type="ECO:0000313" key="2">
    <source>
        <dbReference type="EMBL" id="KAL1263603.1"/>
    </source>
</evidence>
<dbReference type="Proteomes" id="UP001558613">
    <property type="component" value="Unassembled WGS sequence"/>
</dbReference>